<feature type="region of interest" description="Disordered" evidence="2">
    <location>
        <begin position="280"/>
        <end position="309"/>
    </location>
</feature>
<feature type="region of interest" description="Disordered" evidence="2">
    <location>
        <begin position="674"/>
        <end position="695"/>
    </location>
</feature>
<feature type="compositionally biased region" description="Polar residues" evidence="2">
    <location>
        <begin position="674"/>
        <end position="686"/>
    </location>
</feature>
<organism evidence="3 4">
    <name type="scientific">Saccharata proteae CBS 121410</name>
    <dbReference type="NCBI Taxonomy" id="1314787"/>
    <lineage>
        <taxon>Eukaryota</taxon>
        <taxon>Fungi</taxon>
        <taxon>Dikarya</taxon>
        <taxon>Ascomycota</taxon>
        <taxon>Pezizomycotina</taxon>
        <taxon>Dothideomycetes</taxon>
        <taxon>Dothideomycetes incertae sedis</taxon>
        <taxon>Botryosphaeriales</taxon>
        <taxon>Saccharataceae</taxon>
        <taxon>Saccharata</taxon>
    </lineage>
</organism>
<name>A0A9P4LYC9_9PEZI</name>
<gene>
    <name evidence="3" type="ORF">K490DRAFT_54565</name>
</gene>
<dbReference type="EMBL" id="ML978713">
    <property type="protein sequence ID" value="KAF2090163.1"/>
    <property type="molecule type" value="Genomic_DNA"/>
</dbReference>
<feature type="compositionally biased region" description="Low complexity" evidence="2">
    <location>
        <begin position="283"/>
        <end position="299"/>
    </location>
</feature>
<evidence type="ECO:0000256" key="2">
    <source>
        <dbReference type="SAM" id="MobiDB-lite"/>
    </source>
</evidence>
<sequence length="766" mass="85408">MRSRSPTASHALLTQRPLPKTVVLSSNDQLNVHPARACFEPDTPTPARARMPPTNDLRSSPDKPNASGTSMEPPTPTPTPNARRPARPRDDFTSSPRSHRQIFHSVSALHQNPPTGTEPAPPSAVHEHAHLAVTPPTMEVPDFNKKLPCLFDWLYNQEVLKVKHGHSEDNLNQALEAKAKALGIDTAQLQPPASIDDGSVAALSFARRDSTSGDTQASGCSYDFNTPPSPSSFDHRDHSALPWLDTRSTSPAPTVPYARSPPFQTPIKKSLKERLKLVLAKAPPTSRDSISPRSSFSDQSRPHFSSRSFKRTRGKALYDLPSGPENSTGSIPDSWTDTLLKTTVSRPSSSDSSLARRSRRPEYQAAWKLSMENAQFREIWDEHSRTWYRIAAFEVKQRKLMNFYIEFSKKRLGEQCNRLRELQEAEQTRDLERLEEKQLNAEMSLLKSQEDESRQAAQALGYMRAYCDNALGPQAGRVITEEDRNRLRAQELHATELARKHESALKMLRARQEVGVKQRKDTHKVWRRQLAEVTKAAWEKLDRIANDLRNNRLPTLIHERRRRALTRYYICLAIWDKELGSEADTPDLKHLFDVPWPEVEKAEALAGGTSSMLDTYHQVTYDLPPIVNLTHNGIFAAPTSANLPVENAPVSTPNSANFPAAKQPVAKIPVAARSQTFNTRSDSPTPSETPPKRAAWRWSTLSHLRGSTSDWCEPEEPLSFEDMIMGDRAPNSGSNTTTATTAEVAGQSNNLRPSSSPVTSTATSSA</sequence>
<feature type="region of interest" description="Disordered" evidence="2">
    <location>
        <begin position="210"/>
        <end position="266"/>
    </location>
</feature>
<keyword evidence="1" id="KW-0175">Coiled coil</keyword>
<keyword evidence="4" id="KW-1185">Reference proteome</keyword>
<feature type="region of interest" description="Disordered" evidence="2">
    <location>
        <begin position="316"/>
        <end position="335"/>
    </location>
</feature>
<feature type="region of interest" description="Disordered" evidence="2">
    <location>
        <begin position="1"/>
        <end position="98"/>
    </location>
</feature>
<evidence type="ECO:0000313" key="4">
    <source>
        <dbReference type="Proteomes" id="UP000799776"/>
    </source>
</evidence>
<protein>
    <submittedName>
        <fullName evidence="3">Uncharacterized protein</fullName>
    </submittedName>
</protein>
<dbReference type="OrthoDB" id="9977870at2759"/>
<feature type="compositionally biased region" description="Low complexity" evidence="2">
    <location>
        <begin position="41"/>
        <end position="54"/>
    </location>
</feature>
<comment type="caution">
    <text evidence="3">The sequence shown here is derived from an EMBL/GenBank/DDBJ whole genome shotgun (WGS) entry which is preliminary data.</text>
</comment>
<feature type="coiled-coil region" evidence="1">
    <location>
        <begin position="405"/>
        <end position="451"/>
    </location>
</feature>
<reference evidence="3" key="1">
    <citation type="journal article" date="2020" name="Stud. Mycol.">
        <title>101 Dothideomycetes genomes: a test case for predicting lifestyles and emergence of pathogens.</title>
        <authorList>
            <person name="Haridas S."/>
            <person name="Albert R."/>
            <person name="Binder M."/>
            <person name="Bloem J."/>
            <person name="Labutti K."/>
            <person name="Salamov A."/>
            <person name="Andreopoulos B."/>
            <person name="Baker S."/>
            <person name="Barry K."/>
            <person name="Bills G."/>
            <person name="Bluhm B."/>
            <person name="Cannon C."/>
            <person name="Castanera R."/>
            <person name="Culley D."/>
            <person name="Daum C."/>
            <person name="Ezra D."/>
            <person name="Gonzalez J."/>
            <person name="Henrissat B."/>
            <person name="Kuo A."/>
            <person name="Liang C."/>
            <person name="Lipzen A."/>
            <person name="Lutzoni F."/>
            <person name="Magnuson J."/>
            <person name="Mondo S."/>
            <person name="Nolan M."/>
            <person name="Ohm R."/>
            <person name="Pangilinan J."/>
            <person name="Park H.-J."/>
            <person name="Ramirez L."/>
            <person name="Alfaro M."/>
            <person name="Sun H."/>
            <person name="Tritt A."/>
            <person name="Yoshinaga Y."/>
            <person name="Zwiers L.-H."/>
            <person name="Turgeon B."/>
            <person name="Goodwin S."/>
            <person name="Spatafora J."/>
            <person name="Crous P."/>
            <person name="Grigoriev I."/>
        </authorList>
    </citation>
    <scope>NUCLEOTIDE SEQUENCE</scope>
    <source>
        <strain evidence="3">CBS 121410</strain>
    </source>
</reference>
<proteinExistence type="predicted"/>
<feature type="compositionally biased region" description="Polar residues" evidence="2">
    <location>
        <begin position="212"/>
        <end position="226"/>
    </location>
</feature>
<feature type="compositionally biased region" description="Low complexity" evidence="2">
    <location>
        <begin position="753"/>
        <end position="766"/>
    </location>
</feature>
<feature type="region of interest" description="Disordered" evidence="2">
    <location>
        <begin position="722"/>
        <end position="766"/>
    </location>
</feature>
<feature type="compositionally biased region" description="Polar residues" evidence="2">
    <location>
        <begin position="324"/>
        <end position="335"/>
    </location>
</feature>
<evidence type="ECO:0000256" key="1">
    <source>
        <dbReference type="SAM" id="Coils"/>
    </source>
</evidence>
<evidence type="ECO:0000313" key="3">
    <source>
        <dbReference type="EMBL" id="KAF2090163.1"/>
    </source>
</evidence>
<accession>A0A9P4LYC9</accession>
<dbReference type="AlphaFoldDB" id="A0A9P4LYC9"/>
<dbReference type="Proteomes" id="UP000799776">
    <property type="component" value="Unassembled WGS sequence"/>
</dbReference>